<evidence type="ECO:0000313" key="1">
    <source>
        <dbReference type="EMBL" id="GMR52883.1"/>
    </source>
</evidence>
<proteinExistence type="predicted"/>
<organism evidence="1 2">
    <name type="scientific">Pristionchus mayeri</name>
    <dbReference type="NCBI Taxonomy" id="1317129"/>
    <lineage>
        <taxon>Eukaryota</taxon>
        <taxon>Metazoa</taxon>
        <taxon>Ecdysozoa</taxon>
        <taxon>Nematoda</taxon>
        <taxon>Chromadorea</taxon>
        <taxon>Rhabditida</taxon>
        <taxon>Rhabditina</taxon>
        <taxon>Diplogasteromorpha</taxon>
        <taxon>Diplogasteroidea</taxon>
        <taxon>Neodiplogasteridae</taxon>
        <taxon>Pristionchus</taxon>
    </lineage>
</organism>
<dbReference type="EMBL" id="BTRK01000005">
    <property type="protein sequence ID" value="GMR52883.1"/>
    <property type="molecule type" value="Genomic_DNA"/>
</dbReference>
<accession>A0AAN5CXY9</accession>
<dbReference type="Proteomes" id="UP001328107">
    <property type="component" value="Unassembled WGS sequence"/>
</dbReference>
<evidence type="ECO:0000313" key="2">
    <source>
        <dbReference type="Proteomes" id="UP001328107"/>
    </source>
</evidence>
<comment type="caution">
    <text evidence="1">The sequence shown here is derived from an EMBL/GenBank/DDBJ whole genome shotgun (WGS) entry which is preliminary data.</text>
</comment>
<keyword evidence="2" id="KW-1185">Reference proteome</keyword>
<feature type="non-terminal residue" evidence="1">
    <location>
        <position position="63"/>
    </location>
</feature>
<sequence length="63" mass="7165">MDVRKEDQPSNPTLFQINSHCNYPVYPFALLFSDDSTAGHPAYGTPPRVRISYSNMPNDHLKI</sequence>
<name>A0AAN5CXY9_9BILA</name>
<gene>
    <name evidence="1" type="ORF">PMAYCL1PPCAC_23078</name>
</gene>
<reference evidence="2" key="1">
    <citation type="submission" date="2022-10" db="EMBL/GenBank/DDBJ databases">
        <title>Genome assembly of Pristionchus species.</title>
        <authorList>
            <person name="Yoshida K."/>
            <person name="Sommer R.J."/>
        </authorList>
    </citation>
    <scope>NUCLEOTIDE SEQUENCE [LARGE SCALE GENOMIC DNA]</scope>
    <source>
        <strain evidence="2">RS5460</strain>
    </source>
</reference>
<dbReference type="AlphaFoldDB" id="A0AAN5CXY9"/>
<protein>
    <submittedName>
        <fullName evidence="1">Uncharacterized protein</fullName>
    </submittedName>
</protein>